<feature type="chain" id="PRO_5035170801" description="Reelin domain-containing protein" evidence="1">
    <location>
        <begin position="30"/>
        <end position="211"/>
    </location>
</feature>
<dbReference type="Gene3D" id="2.60.40.4060">
    <property type="entry name" value="Reeler domain"/>
    <property type="match status" value="1"/>
</dbReference>
<dbReference type="Proteomes" id="UP000789390">
    <property type="component" value="Unassembled WGS sequence"/>
</dbReference>
<name>A0A8J2RPH9_9CRUS</name>
<feature type="signal peptide" evidence="1">
    <location>
        <begin position="1"/>
        <end position="29"/>
    </location>
</feature>
<dbReference type="CDD" id="cd08544">
    <property type="entry name" value="Reeler"/>
    <property type="match status" value="1"/>
</dbReference>
<evidence type="ECO:0000313" key="4">
    <source>
        <dbReference type="Proteomes" id="UP000789390"/>
    </source>
</evidence>
<dbReference type="InterPro" id="IPR042307">
    <property type="entry name" value="Reeler_sf"/>
</dbReference>
<reference evidence="3" key="1">
    <citation type="submission" date="2021-11" db="EMBL/GenBank/DDBJ databases">
        <authorList>
            <person name="Schell T."/>
        </authorList>
    </citation>
    <scope>NUCLEOTIDE SEQUENCE</scope>
    <source>
        <strain evidence="3">M5</strain>
    </source>
</reference>
<dbReference type="InterPro" id="IPR002861">
    <property type="entry name" value="Reeler_dom"/>
</dbReference>
<accession>A0A8J2RPH9</accession>
<dbReference type="PANTHER" id="PTHR45828">
    <property type="entry name" value="CYTOCHROME B561/FERRIC REDUCTASE TRANSMEMBRANE"/>
    <property type="match status" value="1"/>
</dbReference>
<keyword evidence="1" id="KW-0732">Signal</keyword>
<keyword evidence="4" id="KW-1185">Reference proteome</keyword>
<dbReference type="GO" id="GO:0016020">
    <property type="term" value="C:membrane"/>
    <property type="evidence" value="ECO:0007669"/>
    <property type="project" value="TreeGrafter"/>
</dbReference>
<evidence type="ECO:0000259" key="2">
    <source>
        <dbReference type="PROSITE" id="PS51019"/>
    </source>
</evidence>
<evidence type="ECO:0000313" key="3">
    <source>
        <dbReference type="EMBL" id="CAH0100360.1"/>
    </source>
</evidence>
<dbReference type="EMBL" id="CAKKLH010000035">
    <property type="protein sequence ID" value="CAH0100360.1"/>
    <property type="molecule type" value="Genomic_DNA"/>
</dbReference>
<gene>
    <name evidence="3" type="ORF">DGAL_LOCUS2590</name>
</gene>
<protein>
    <recommendedName>
        <fullName evidence="2">Reelin domain-containing protein</fullName>
    </recommendedName>
</protein>
<dbReference type="PANTHER" id="PTHR45828:SF36">
    <property type="entry name" value="REELIN DOMAIN-CONTAINING PROTEIN"/>
    <property type="match status" value="1"/>
</dbReference>
<sequence length="211" mass="23210">MACSRKVAFTTTVVSVLMLILVPIHQIQGFPHGAPPQACGDMIPGHGVSAQQSTSPFMAIVSNMVAETGTPIMLELRPTDSRNNFKGYLVMAFDVNDNSQPIGTFKQPNTGKLIDCGNGRMNAATHSDSSTKTSVTLEWIPPPNYSGQVKFRTTFVQNKVTFWVKTESETVSYATTGQTKQRFRVLQAQAQEGMALHRLLVSLQTWLPSRY</sequence>
<evidence type="ECO:0000256" key="1">
    <source>
        <dbReference type="SAM" id="SignalP"/>
    </source>
</evidence>
<dbReference type="OrthoDB" id="2419613at2759"/>
<comment type="caution">
    <text evidence="3">The sequence shown here is derived from an EMBL/GenBank/DDBJ whole genome shotgun (WGS) entry which is preliminary data.</text>
</comment>
<dbReference type="PROSITE" id="PS51019">
    <property type="entry name" value="REELIN"/>
    <property type="match status" value="1"/>
</dbReference>
<dbReference type="AlphaFoldDB" id="A0A8J2RPH9"/>
<dbReference type="Pfam" id="PF02014">
    <property type="entry name" value="Reeler"/>
    <property type="match status" value="1"/>
</dbReference>
<dbReference type="InterPro" id="IPR051237">
    <property type="entry name" value="Ferric-chelate_Red/DefProt"/>
</dbReference>
<proteinExistence type="predicted"/>
<organism evidence="3 4">
    <name type="scientific">Daphnia galeata</name>
    <dbReference type="NCBI Taxonomy" id="27404"/>
    <lineage>
        <taxon>Eukaryota</taxon>
        <taxon>Metazoa</taxon>
        <taxon>Ecdysozoa</taxon>
        <taxon>Arthropoda</taxon>
        <taxon>Crustacea</taxon>
        <taxon>Branchiopoda</taxon>
        <taxon>Diplostraca</taxon>
        <taxon>Cladocera</taxon>
        <taxon>Anomopoda</taxon>
        <taxon>Daphniidae</taxon>
        <taxon>Daphnia</taxon>
    </lineage>
</organism>
<feature type="domain" description="Reelin" evidence="2">
    <location>
        <begin position="16"/>
        <end position="189"/>
    </location>
</feature>